<dbReference type="PROSITE" id="PS51186">
    <property type="entry name" value="GNAT"/>
    <property type="match status" value="1"/>
</dbReference>
<evidence type="ECO:0000313" key="4">
    <source>
        <dbReference type="EMBL" id="KAK6956131.1"/>
    </source>
</evidence>
<dbReference type="PANTHER" id="PTHR43877">
    <property type="entry name" value="AMINOALKYLPHOSPHONATE N-ACETYLTRANSFERASE-RELATED-RELATED"/>
    <property type="match status" value="1"/>
</dbReference>
<comment type="caution">
    <text evidence="4">The sequence shown here is derived from an EMBL/GenBank/DDBJ whole genome shotgun (WGS) entry which is preliminary data.</text>
</comment>
<name>A0AAX6MVD0_9PEZI</name>
<dbReference type="PANTHER" id="PTHR43877:SF2">
    <property type="entry name" value="AMINOALKYLPHOSPHONATE N-ACETYLTRANSFERASE-RELATED"/>
    <property type="match status" value="1"/>
</dbReference>
<accession>A0AAX6MVD0</accession>
<sequence length="195" mass="21230">MADPISLAGTAVASTPEVNMSKIRLREEADLPGCARALEAVYAKNGYPVYGVGNAIGFLQTDDTAWVAEDANGNITGHIALSKADPSDVSAALWWELHPQEEQPIAVLGRLFVHPEARGGGIANKLMQTALDEARRRGQRLVMFALANVPDAIRMYHRLGWEHFGTTVFRWKGDAGEELEMDAQCFASPVIADKK</sequence>
<protein>
    <recommendedName>
        <fullName evidence="3">N-acetyltransferase domain-containing protein</fullName>
    </recommendedName>
</protein>
<evidence type="ECO:0000256" key="1">
    <source>
        <dbReference type="ARBA" id="ARBA00022679"/>
    </source>
</evidence>
<dbReference type="AlphaFoldDB" id="A0AAX6MVD0"/>
<dbReference type="Proteomes" id="UP001369815">
    <property type="component" value="Unassembled WGS sequence"/>
</dbReference>
<gene>
    <name evidence="4" type="ORF">Daesc_001402</name>
</gene>
<dbReference type="InterPro" id="IPR050832">
    <property type="entry name" value="Bact_Acetyltransf"/>
</dbReference>
<dbReference type="CDD" id="cd04301">
    <property type="entry name" value="NAT_SF"/>
    <property type="match status" value="1"/>
</dbReference>
<reference evidence="4 5" key="1">
    <citation type="journal article" date="2024" name="Front Chem Biol">
        <title>Unveiling the potential of Daldinia eschscholtzii MFLUCC 19-0629 through bioactivity and bioinformatics studies for enhanced sustainable agriculture production.</title>
        <authorList>
            <person name="Brooks S."/>
            <person name="Weaver J.A."/>
            <person name="Klomchit A."/>
            <person name="Alharthi S.A."/>
            <person name="Onlamun T."/>
            <person name="Nurani R."/>
            <person name="Vong T.K."/>
            <person name="Alberti F."/>
            <person name="Greco C."/>
        </authorList>
    </citation>
    <scope>NUCLEOTIDE SEQUENCE [LARGE SCALE GENOMIC DNA]</scope>
    <source>
        <strain evidence="4">MFLUCC 19-0629</strain>
    </source>
</reference>
<evidence type="ECO:0000256" key="2">
    <source>
        <dbReference type="ARBA" id="ARBA00023315"/>
    </source>
</evidence>
<keyword evidence="2" id="KW-0012">Acyltransferase</keyword>
<feature type="domain" description="N-acetyltransferase" evidence="3">
    <location>
        <begin position="21"/>
        <end position="184"/>
    </location>
</feature>
<dbReference type="Gene3D" id="3.40.630.30">
    <property type="match status" value="1"/>
</dbReference>
<organism evidence="4 5">
    <name type="scientific">Daldinia eschscholtzii</name>
    <dbReference type="NCBI Taxonomy" id="292717"/>
    <lineage>
        <taxon>Eukaryota</taxon>
        <taxon>Fungi</taxon>
        <taxon>Dikarya</taxon>
        <taxon>Ascomycota</taxon>
        <taxon>Pezizomycotina</taxon>
        <taxon>Sordariomycetes</taxon>
        <taxon>Xylariomycetidae</taxon>
        <taxon>Xylariales</taxon>
        <taxon>Hypoxylaceae</taxon>
        <taxon>Daldinia</taxon>
    </lineage>
</organism>
<evidence type="ECO:0000313" key="5">
    <source>
        <dbReference type="Proteomes" id="UP001369815"/>
    </source>
</evidence>
<dbReference type="SUPFAM" id="SSF55729">
    <property type="entry name" value="Acyl-CoA N-acyltransferases (Nat)"/>
    <property type="match status" value="1"/>
</dbReference>
<dbReference type="GO" id="GO:0016747">
    <property type="term" value="F:acyltransferase activity, transferring groups other than amino-acyl groups"/>
    <property type="evidence" value="ECO:0007669"/>
    <property type="project" value="InterPro"/>
</dbReference>
<keyword evidence="1" id="KW-0808">Transferase</keyword>
<evidence type="ECO:0000259" key="3">
    <source>
        <dbReference type="PROSITE" id="PS51186"/>
    </source>
</evidence>
<dbReference type="EMBL" id="JBANMG010000002">
    <property type="protein sequence ID" value="KAK6956131.1"/>
    <property type="molecule type" value="Genomic_DNA"/>
</dbReference>
<dbReference type="InterPro" id="IPR016181">
    <property type="entry name" value="Acyl_CoA_acyltransferase"/>
</dbReference>
<proteinExistence type="predicted"/>
<keyword evidence="5" id="KW-1185">Reference proteome</keyword>
<dbReference type="InterPro" id="IPR000182">
    <property type="entry name" value="GNAT_dom"/>
</dbReference>
<dbReference type="Pfam" id="PF00583">
    <property type="entry name" value="Acetyltransf_1"/>
    <property type="match status" value="1"/>
</dbReference>